<dbReference type="AlphaFoldDB" id="A0A2G6JP03"/>
<dbReference type="Pfam" id="PF09526">
    <property type="entry name" value="DUF2387"/>
    <property type="match status" value="1"/>
</dbReference>
<evidence type="ECO:0000313" key="2">
    <source>
        <dbReference type="EMBL" id="PIE25143.1"/>
    </source>
</evidence>
<feature type="compositionally biased region" description="Basic and acidic residues" evidence="1">
    <location>
        <begin position="58"/>
        <end position="69"/>
    </location>
</feature>
<evidence type="ECO:0008006" key="4">
    <source>
        <dbReference type="Google" id="ProtNLM"/>
    </source>
</evidence>
<reference evidence="2 3" key="1">
    <citation type="submission" date="2017-10" db="EMBL/GenBank/DDBJ databases">
        <title>Novel microbial diversity and functional potential in the marine mammal oral microbiome.</title>
        <authorList>
            <person name="Dudek N.K."/>
            <person name="Sun C.L."/>
            <person name="Burstein D."/>
            <person name="Kantor R.S."/>
            <person name="Aliaga Goltsman D.S."/>
            <person name="Bik E.M."/>
            <person name="Thomas B.C."/>
            <person name="Banfield J.F."/>
            <person name="Relman D.A."/>
        </authorList>
    </citation>
    <scope>NUCLEOTIDE SEQUENCE [LARGE SCALE GENOMIC DNA]</scope>
    <source>
        <strain evidence="2">DOLJORAL78_47_21</strain>
    </source>
</reference>
<sequence>MSVIKRFIAGAVCPRCGKMDGIRTYRDEEREYKECVHCDYKDSLRLDGQPDAPMEELETRVNRERKPEIEEGAQPLLFTANPGAARKDH</sequence>
<accession>A0A2G6JP03</accession>
<dbReference type="NCBIfam" id="TIGR02443">
    <property type="entry name" value="YheV family putative zinc ribbon protein"/>
    <property type="match status" value="1"/>
</dbReference>
<dbReference type="Proteomes" id="UP000243469">
    <property type="component" value="Unassembled WGS sequence"/>
</dbReference>
<organism evidence="2 3">
    <name type="scientific">Neptuniibacter caesariensis</name>
    <dbReference type="NCBI Taxonomy" id="207954"/>
    <lineage>
        <taxon>Bacteria</taxon>
        <taxon>Pseudomonadati</taxon>
        <taxon>Pseudomonadota</taxon>
        <taxon>Gammaproteobacteria</taxon>
        <taxon>Oceanospirillales</taxon>
        <taxon>Oceanospirillaceae</taxon>
        <taxon>Neptuniibacter</taxon>
    </lineage>
</organism>
<dbReference type="InterPro" id="IPR012658">
    <property type="entry name" value="YheV"/>
</dbReference>
<feature type="region of interest" description="Disordered" evidence="1">
    <location>
        <begin position="58"/>
        <end position="89"/>
    </location>
</feature>
<protein>
    <recommendedName>
        <fullName evidence="4">DNA-binding protein</fullName>
    </recommendedName>
</protein>
<gene>
    <name evidence="2" type="ORF">CSA60_01230</name>
</gene>
<name>A0A2G6JP03_NEPCE</name>
<dbReference type="EMBL" id="PDSH01000012">
    <property type="protein sequence ID" value="PIE25143.1"/>
    <property type="molecule type" value="Genomic_DNA"/>
</dbReference>
<evidence type="ECO:0000256" key="1">
    <source>
        <dbReference type="SAM" id="MobiDB-lite"/>
    </source>
</evidence>
<dbReference type="STRING" id="207954.MED92_05823"/>
<proteinExistence type="predicted"/>
<evidence type="ECO:0000313" key="3">
    <source>
        <dbReference type="Proteomes" id="UP000243469"/>
    </source>
</evidence>
<comment type="caution">
    <text evidence="2">The sequence shown here is derived from an EMBL/GenBank/DDBJ whole genome shotgun (WGS) entry which is preliminary data.</text>
</comment>